<evidence type="ECO:0000256" key="1">
    <source>
        <dbReference type="ARBA" id="ARBA00004141"/>
    </source>
</evidence>
<dbReference type="Proteomes" id="UP000515159">
    <property type="component" value="Chromosome 2"/>
</dbReference>
<feature type="transmembrane region" description="Helical" evidence="7">
    <location>
        <begin position="229"/>
        <end position="252"/>
    </location>
</feature>
<dbReference type="GO" id="GO:0019911">
    <property type="term" value="F:structural constituent of myelin sheath"/>
    <property type="evidence" value="ECO:0007669"/>
    <property type="project" value="TreeGrafter"/>
</dbReference>
<keyword evidence="4 5" id="KW-0472">Membrane</keyword>
<organism evidence="9 10">
    <name type="scientific">Geotrypetes seraphini</name>
    <name type="common">Gaboon caecilian</name>
    <name type="synonym">Caecilia seraphini</name>
    <dbReference type="NCBI Taxonomy" id="260995"/>
    <lineage>
        <taxon>Eukaryota</taxon>
        <taxon>Metazoa</taxon>
        <taxon>Chordata</taxon>
        <taxon>Craniata</taxon>
        <taxon>Vertebrata</taxon>
        <taxon>Euteleostomi</taxon>
        <taxon>Amphibia</taxon>
        <taxon>Gymnophiona</taxon>
        <taxon>Geotrypetes</taxon>
    </lineage>
</organism>
<evidence type="ECO:0000256" key="6">
    <source>
        <dbReference type="SAM" id="MobiDB-lite"/>
    </source>
</evidence>
<evidence type="ECO:0000256" key="3">
    <source>
        <dbReference type="ARBA" id="ARBA00022989"/>
    </source>
</evidence>
<comment type="subcellular location">
    <subcellularLocation>
        <location evidence="1">Membrane</location>
        <topology evidence="1">Multi-pass membrane protein</topology>
    </subcellularLocation>
</comment>
<evidence type="ECO:0000256" key="7">
    <source>
        <dbReference type="SAM" id="Phobius"/>
    </source>
</evidence>
<name>A0A6P8QUE4_GEOSA</name>
<feature type="transmembrane region" description="Helical" evidence="7">
    <location>
        <begin position="128"/>
        <end position="151"/>
    </location>
</feature>
<feature type="compositionally biased region" description="Polar residues" evidence="6">
    <location>
        <begin position="1"/>
        <end position="21"/>
    </location>
</feature>
<dbReference type="PANTHER" id="PTHR22776:SF98">
    <property type="entry name" value="MARVEL DOMAIN-CONTAINING PROTEIN"/>
    <property type="match status" value="1"/>
</dbReference>
<feature type="transmembrane region" description="Helical" evidence="7">
    <location>
        <begin position="197"/>
        <end position="217"/>
    </location>
</feature>
<dbReference type="GO" id="GO:0042552">
    <property type="term" value="P:myelination"/>
    <property type="evidence" value="ECO:0007669"/>
    <property type="project" value="TreeGrafter"/>
</dbReference>
<dbReference type="GO" id="GO:0016020">
    <property type="term" value="C:membrane"/>
    <property type="evidence" value="ECO:0007669"/>
    <property type="project" value="UniProtKB-SubCell"/>
</dbReference>
<evidence type="ECO:0000256" key="2">
    <source>
        <dbReference type="ARBA" id="ARBA00022692"/>
    </source>
</evidence>
<evidence type="ECO:0000259" key="8">
    <source>
        <dbReference type="PROSITE" id="PS51225"/>
    </source>
</evidence>
<reference evidence="10" key="1">
    <citation type="submission" date="2025-08" db="UniProtKB">
        <authorList>
            <consortium name="RefSeq"/>
        </authorList>
    </citation>
    <scope>IDENTIFICATION</scope>
</reference>
<evidence type="ECO:0000313" key="9">
    <source>
        <dbReference type="Proteomes" id="UP000515159"/>
    </source>
</evidence>
<keyword evidence="9" id="KW-1185">Reference proteome</keyword>
<proteinExistence type="predicted"/>
<dbReference type="PROSITE" id="PS51225">
    <property type="entry name" value="MARVEL"/>
    <property type="match status" value="1"/>
</dbReference>
<dbReference type="GeneID" id="117356054"/>
<evidence type="ECO:0000256" key="4">
    <source>
        <dbReference type="ARBA" id="ARBA00023136"/>
    </source>
</evidence>
<feature type="compositionally biased region" description="Low complexity" evidence="6">
    <location>
        <begin position="61"/>
        <end position="77"/>
    </location>
</feature>
<feature type="transmembrane region" description="Helical" evidence="7">
    <location>
        <begin position="288"/>
        <end position="312"/>
    </location>
</feature>
<dbReference type="InParanoid" id="A0A6P8QUE4"/>
<dbReference type="OrthoDB" id="9946445at2759"/>
<feature type="domain" description="MARVEL" evidence="8">
    <location>
        <begin position="121"/>
        <end position="313"/>
    </location>
</feature>
<protein>
    <submittedName>
        <fullName evidence="10">MARVEL domain-containing protein 3-like</fullName>
    </submittedName>
</protein>
<gene>
    <name evidence="10" type="primary">LOC117356054</name>
</gene>
<keyword evidence="2 5" id="KW-0812">Transmembrane</keyword>
<dbReference type="InterPro" id="IPR050578">
    <property type="entry name" value="MARVEL-CKLF_proteins"/>
</dbReference>
<dbReference type="PANTHER" id="PTHR22776">
    <property type="entry name" value="MARVEL-CONTAINING POTENTIAL LIPID RAFT-ASSOCIATED PROTEIN"/>
    <property type="match status" value="1"/>
</dbReference>
<sequence length="354" mass="39801">MSNSGRSIQSDRTPLPNQWNGDNERQWDKLHRDSERQWDRHQRNSDRQRDRHRQERRDTKPPSSNGRPSSSRNMPRSQHSRPRPSTSHSEPRQHLPASQYHGSASQSLYPEKQSFSDKCSNMCSKRGILQFVEVVVGLLVLICVVASYAVITGYTSSAGLGMGAFDINSAYSPFEGVELQQVRDLDMQYSQLRAPGVYGGVAFTLVVGAGTLFFLLTGAKPLHRISTPVLIAELVFDVLACAGYIIAVGLYLHFIKQVNATDVCKRRERLYAGRGYNWMSCEVQGGDAAVALFGLIAACLYLSSAVICGMIIKARWQGHVNRTPRDRLSRYHQERAQRVHHTAEREQFLPSILV</sequence>
<feature type="compositionally biased region" description="Basic and acidic residues" evidence="6">
    <location>
        <begin position="22"/>
        <end position="60"/>
    </location>
</feature>
<dbReference type="RefSeq" id="XP_033791213.1">
    <property type="nucleotide sequence ID" value="XM_033935322.1"/>
</dbReference>
<feature type="region of interest" description="Disordered" evidence="6">
    <location>
        <begin position="1"/>
        <end position="109"/>
    </location>
</feature>
<dbReference type="AlphaFoldDB" id="A0A6P8QUE4"/>
<evidence type="ECO:0000313" key="10">
    <source>
        <dbReference type="RefSeq" id="XP_033791213.1"/>
    </source>
</evidence>
<keyword evidence="3 7" id="KW-1133">Transmembrane helix</keyword>
<dbReference type="KEGG" id="gsh:117356054"/>
<evidence type="ECO:0000256" key="5">
    <source>
        <dbReference type="PROSITE-ProRule" id="PRU00581"/>
    </source>
</evidence>
<accession>A0A6P8QUE4</accession>
<dbReference type="InterPro" id="IPR008253">
    <property type="entry name" value="Marvel"/>
</dbReference>